<organism evidence="2 3">
    <name type="scientific">Arenivirga flava</name>
    <dbReference type="NCBI Taxonomy" id="1930060"/>
    <lineage>
        <taxon>Bacteria</taxon>
        <taxon>Bacillati</taxon>
        <taxon>Actinomycetota</taxon>
        <taxon>Actinomycetes</taxon>
        <taxon>Micrococcales</taxon>
        <taxon>Microbacteriaceae</taxon>
        <taxon>Arenivirga</taxon>
    </lineage>
</organism>
<feature type="transmembrane region" description="Helical" evidence="1">
    <location>
        <begin position="56"/>
        <end position="80"/>
    </location>
</feature>
<keyword evidence="1" id="KW-0472">Membrane</keyword>
<evidence type="ECO:0000313" key="2">
    <source>
        <dbReference type="EMBL" id="GMA29402.1"/>
    </source>
</evidence>
<comment type="caution">
    <text evidence="2">The sequence shown here is derived from an EMBL/GenBank/DDBJ whole genome shotgun (WGS) entry which is preliminary data.</text>
</comment>
<proteinExistence type="predicted"/>
<name>A0AA37XDC1_9MICO</name>
<evidence type="ECO:0000313" key="3">
    <source>
        <dbReference type="Proteomes" id="UP001157160"/>
    </source>
</evidence>
<sequence>MAKSTPESTNRIESILAVMIVTVIGASLLAFIALLVGTATGAGNDDGFSDGLWPTVILMPLVGLPIGFVLVLALLIINMVRRSRGAKRG</sequence>
<evidence type="ECO:0008006" key="4">
    <source>
        <dbReference type="Google" id="ProtNLM"/>
    </source>
</evidence>
<feature type="transmembrane region" description="Helical" evidence="1">
    <location>
        <begin position="12"/>
        <end position="36"/>
    </location>
</feature>
<accession>A0AA37XDC1</accession>
<reference evidence="2 3" key="1">
    <citation type="journal article" date="2014" name="Int. J. Syst. Evol. Microbiol.">
        <title>Complete genome sequence of Corynebacterium casei LMG S-19264T (=DSM 44701T), isolated from a smear-ripened cheese.</title>
        <authorList>
            <consortium name="US DOE Joint Genome Institute (JGI-PGF)"/>
            <person name="Walter F."/>
            <person name="Albersmeier A."/>
            <person name="Kalinowski J."/>
            <person name="Ruckert C."/>
        </authorList>
    </citation>
    <scope>NUCLEOTIDE SEQUENCE [LARGE SCALE GENOMIC DNA]</scope>
    <source>
        <strain evidence="2 3">NBRC 112289</strain>
    </source>
</reference>
<dbReference type="EMBL" id="BSUL01000001">
    <property type="protein sequence ID" value="GMA29402.1"/>
    <property type="molecule type" value="Genomic_DNA"/>
</dbReference>
<evidence type="ECO:0000256" key="1">
    <source>
        <dbReference type="SAM" id="Phobius"/>
    </source>
</evidence>
<protein>
    <recommendedName>
        <fullName evidence="4">Multidrug ABC transporter ATPase</fullName>
    </recommendedName>
</protein>
<keyword evidence="1" id="KW-0812">Transmembrane</keyword>
<dbReference type="AlphaFoldDB" id="A0AA37XDC1"/>
<dbReference type="Proteomes" id="UP001157160">
    <property type="component" value="Unassembled WGS sequence"/>
</dbReference>
<keyword evidence="1" id="KW-1133">Transmembrane helix</keyword>
<gene>
    <name evidence="2" type="ORF">GCM10025874_26550</name>
</gene>
<keyword evidence="3" id="KW-1185">Reference proteome</keyword>
<dbReference type="RefSeq" id="WP_284233470.1">
    <property type="nucleotide sequence ID" value="NZ_BSUL01000001.1"/>
</dbReference>